<keyword evidence="1" id="KW-0732">Signal</keyword>
<dbReference type="InterPro" id="IPR045455">
    <property type="entry name" value="NrS-1_pol-like_helicase"/>
</dbReference>
<keyword evidence="4" id="KW-1185">Reference proteome</keyword>
<dbReference type="Pfam" id="PF19263">
    <property type="entry name" value="DUF5906"/>
    <property type="match status" value="1"/>
</dbReference>
<feature type="chain" id="PRO_5047264879" evidence="1">
    <location>
        <begin position="27"/>
        <end position="248"/>
    </location>
</feature>
<reference evidence="4" key="1">
    <citation type="journal article" date="2019" name="Int. J. Syst. Evol. Microbiol.">
        <title>The Global Catalogue of Microorganisms (GCM) 10K type strain sequencing project: providing services to taxonomists for standard genome sequencing and annotation.</title>
        <authorList>
            <consortium name="The Broad Institute Genomics Platform"/>
            <consortium name="The Broad Institute Genome Sequencing Center for Infectious Disease"/>
            <person name="Wu L."/>
            <person name="Ma J."/>
        </authorList>
    </citation>
    <scope>NUCLEOTIDE SEQUENCE [LARGE SCALE GENOMIC DNA]</scope>
    <source>
        <strain evidence="4">CGMCC 4.5798</strain>
    </source>
</reference>
<feature type="signal peptide" evidence="1">
    <location>
        <begin position="1"/>
        <end position="26"/>
    </location>
</feature>
<sequence length="248" mass="27741">MKTITQLLRTRFAALRALLARIPALLQPTAPLPVGARPAHCGNILTLLAHLCDMDEDVRLWVLRWLAYPLRNPGAKMATALIFNGGEASGKTLFFSRVVAQLYGSNAARIRPSDLYSKFNPWVAGANLVVVDGEYARRHIERLKAMVTGSQVMLDIRGQAPRTVANRLNFIYISSRDDFLPMDTGNRRFVVVEVPPARPRAFYEAIHHEMANGGIDAFRDYLMNGLDMGDFNENTLPPPVLWNDRRAA</sequence>
<dbReference type="Proteomes" id="UP001596086">
    <property type="component" value="Unassembled WGS sequence"/>
</dbReference>
<protein>
    <submittedName>
        <fullName evidence="3">Primase-helicase family protein</fullName>
    </submittedName>
</protein>
<evidence type="ECO:0000313" key="3">
    <source>
        <dbReference type="EMBL" id="MFC5551780.1"/>
    </source>
</evidence>
<evidence type="ECO:0000259" key="2">
    <source>
        <dbReference type="Pfam" id="PF19263"/>
    </source>
</evidence>
<accession>A0ABW0S6P9</accession>
<dbReference type="EMBL" id="JBHSMZ010000024">
    <property type="protein sequence ID" value="MFC5551780.1"/>
    <property type="molecule type" value="Genomic_DNA"/>
</dbReference>
<name>A0ABW0S6P9_9BURK</name>
<proteinExistence type="predicted"/>
<dbReference type="InterPro" id="IPR027417">
    <property type="entry name" value="P-loop_NTPase"/>
</dbReference>
<feature type="domain" description="NrS-1 polymerase-like helicase" evidence="2">
    <location>
        <begin position="84"/>
        <end position="188"/>
    </location>
</feature>
<dbReference type="SUPFAM" id="SSF52540">
    <property type="entry name" value="P-loop containing nucleoside triphosphate hydrolases"/>
    <property type="match status" value="1"/>
</dbReference>
<dbReference type="RefSeq" id="WP_379776401.1">
    <property type="nucleotide sequence ID" value="NZ_JBHSMZ010000024.1"/>
</dbReference>
<evidence type="ECO:0000256" key="1">
    <source>
        <dbReference type="SAM" id="SignalP"/>
    </source>
</evidence>
<gene>
    <name evidence="3" type="ORF">ACFPO9_24950</name>
</gene>
<organism evidence="3 4">
    <name type="scientific">Massilia aerilata</name>
    <dbReference type="NCBI Taxonomy" id="453817"/>
    <lineage>
        <taxon>Bacteria</taxon>
        <taxon>Pseudomonadati</taxon>
        <taxon>Pseudomonadota</taxon>
        <taxon>Betaproteobacteria</taxon>
        <taxon>Burkholderiales</taxon>
        <taxon>Oxalobacteraceae</taxon>
        <taxon>Telluria group</taxon>
        <taxon>Massilia</taxon>
    </lineage>
</organism>
<dbReference type="Gene3D" id="3.40.50.300">
    <property type="entry name" value="P-loop containing nucleotide triphosphate hydrolases"/>
    <property type="match status" value="1"/>
</dbReference>
<comment type="caution">
    <text evidence="3">The sequence shown here is derived from an EMBL/GenBank/DDBJ whole genome shotgun (WGS) entry which is preliminary data.</text>
</comment>
<evidence type="ECO:0000313" key="4">
    <source>
        <dbReference type="Proteomes" id="UP001596086"/>
    </source>
</evidence>